<dbReference type="SUPFAM" id="SSF82051">
    <property type="entry name" value="Obg GTP-binding protein N-terminal domain"/>
    <property type="match status" value="1"/>
</dbReference>
<reference evidence="3" key="2">
    <citation type="submission" date="2013-10" db="EMBL/GenBank/DDBJ databases">
        <authorList>
            <person name="Aslett M."/>
        </authorList>
    </citation>
    <scope>NUCLEOTIDE SEQUENCE [LARGE SCALE GENOMIC DNA]</scope>
    <source>
        <strain evidence="3">Weybridge</strain>
    </source>
</reference>
<dbReference type="PROSITE" id="PS51883">
    <property type="entry name" value="OBG"/>
    <property type="match status" value="1"/>
</dbReference>
<gene>
    <name evidence="3" type="ORF">EMWEY_00006510</name>
</gene>
<sequence>MGNRETNIMATPATAVAIQSSTQQSMARRLLHQELQQLCHPGSSPPATKDATTSADSAAIFTPVTVEGGSGGNGSIAFLRLKAAPRSGAAGGSGGRGGCVLLRAVGAFDESAGSPRRLSALRESGSWKASSGGIGAGQGKTGAHGPDLLLGIPPNTLVVDVTAVQAHAAGAMRRLLLEQQQDGEAATEVEVEQQKQKKRHKQQDDQQPPLCCIYFASPGDTLVAARGGSGGRGNLAFVSNHNRHPLLGEMGSSGERRKLLVLHNFSDFVVVGRMQSGKSMLLRALSAAATSNAAATNPGNVDATAYSTAYQRGAHYPDAVTDRRPGEHQQQHQQRERQQQQWLSAAVPDDVWLPTAEPTVCVIPAPTSQTAKLNNLAPEQMPSVHQQQQQDGLVGMLQQGVALASGAPIVAVDTPGLLPPAASPVAAAAATAGGMLAPAGQLQEEPLQGLSAATAVLFVVDSSQPDPAQECLTLRQQLLQANPQLADLPVIVALNKIDLLQQHQRKQQRALGGDGCGDLLGALRKAARVADVDAQQQQLLLSHFEHQQQYQQQQKQLSPGAYNLAFLAAYSEAAALASQRLLLFTVHELQQQQLHPGASLMRRPAASPPLRVSTSSSKKHPYPSFPSLEDPYKWIIVELREQGALQRLLQTQQVLHASPDFASESNIRGRRCFELRGPLVSLLTGPVKFDSEAAKLRLYRQLIALGIVERAFTDHSASIGDYLLVGPVLLQLLPLLRHYRGRQNTQQVPLWGGDNWGIFETDGLPMKDRPDTTTASVAALAGSEVAKGPTDTIPRNLWDASLSPSVRPYTATDPRAGRQRRRVRRKIPQNIRLQH</sequence>
<dbReference type="GO" id="GO:0003924">
    <property type="term" value="F:GTPase activity"/>
    <property type="evidence" value="ECO:0007669"/>
    <property type="project" value="InterPro"/>
</dbReference>
<proteinExistence type="predicted"/>
<keyword evidence="4" id="KW-1185">Reference proteome</keyword>
<feature type="region of interest" description="Disordered" evidence="1">
    <location>
        <begin position="595"/>
        <end position="622"/>
    </location>
</feature>
<dbReference type="OrthoDB" id="347018at2759"/>
<evidence type="ECO:0000259" key="2">
    <source>
        <dbReference type="PROSITE" id="PS51883"/>
    </source>
</evidence>
<dbReference type="Gene3D" id="3.40.50.300">
    <property type="entry name" value="P-loop containing nucleotide triphosphate hydrolases"/>
    <property type="match status" value="1"/>
</dbReference>
<evidence type="ECO:0000313" key="3">
    <source>
        <dbReference type="EMBL" id="CDJ60466.1"/>
    </source>
</evidence>
<dbReference type="OMA" id="LEDPYKW"/>
<feature type="domain" description="Obg" evidence="2">
    <location>
        <begin position="56"/>
        <end position="266"/>
    </location>
</feature>
<name>U6M8V7_EIMMA</name>
<protein>
    <recommendedName>
        <fullName evidence="2">Obg domain-containing protein</fullName>
    </recommendedName>
</protein>
<organism evidence="3 4">
    <name type="scientific">Eimeria maxima</name>
    <name type="common">Coccidian parasite</name>
    <dbReference type="NCBI Taxonomy" id="5804"/>
    <lineage>
        <taxon>Eukaryota</taxon>
        <taxon>Sar</taxon>
        <taxon>Alveolata</taxon>
        <taxon>Apicomplexa</taxon>
        <taxon>Conoidasida</taxon>
        <taxon>Coccidia</taxon>
        <taxon>Eucoccidiorida</taxon>
        <taxon>Eimeriorina</taxon>
        <taxon>Eimeriidae</taxon>
        <taxon>Eimeria</taxon>
    </lineage>
</organism>
<dbReference type="Pfam" id="PF01018">
    <property type="entry name" value="GTP1_OBG"/>
    <property type="match status" value="2"/>
</dbReference>
<dbReference type="AlphaFoldDB" id="U6M8V7"/>
<evidence type="ECO:0000313" key="4">
    <source>
        <dbReference type="Proteomes" id="UP000030763"/>
    </source>
</evidence>
<dbReference type="PANTHER" id="PTHR11702:SF31">
    <property type="entry name" value="MITOCHONDRIAL RIBOSOME-ASSOCIATED GTPASE 2"/>
    <property type="match status" value="1"/>
</dbReference>
<dbReference type="EMBL" id="HG721856">
    <property type="protein sequence ID" value="CDJ60466.1"/>
    <property type="molecule type" value="Genomic_DNA"/>
</dbReference>
<evidence type="ECO:0000256" key="1">
    <source>
        <dbReference type="SAM" id="MobiDB-lite"/>
    </source>
</evidence>
<dbReference type="Gene3D" id="2.70.210.12">
    <property type="entry name" value="GTP1/OBG domain"/>
    <property type="match status" value="1"/>
</dbReference>
<reference evidence="3" key="1">
    <citation type="submission" date="2013-10" db="EMBL/GenBank/DDBJ databases">
        <title>Genomic analysis of the causative agents of coccidiosis in chickens.</title>
        <authorList>
            <person name="Reid A.J."/>
            <person name="Blake D."/>
            <person name="Billington K."/>
            <person name="Browne H."/>
            <person name="Dunn M."/>
            <person name="Hung S."/>
            <person name="Kawahara F."/>
            <person name="Miranda-Saavedra D."/>
            <person name="Mourier T."/>
            <person name="Nagra H."/>
            <person name="Otto T.D."/>
            <person name="Rawlings N."/>
            <person name="Sanchez A."/>
            <person name="Sanders M."/>
            <person name="Subramaniam C."/>
            <person name="Tay Y."/>
            <person name="Dear P."/>
            <person name="Doerig C."/>
            <person name="Gruber A."/>
            <person name="Parkinson J."/>
            <person name="Shirley M."/>
            <person name="Wan K.L."/>
            <person name="Berriman M."/>
            <person name="Tomley F."/>
            <person name="Pain A."/>
        </authorList>
    </citation>
    <scope>NUCLEOTIDE SEQUENCE [LARGE SCALE GENOMIC DNA]</scope>
    <source>
        <strain evidence="3">Weybridge</strain>
    </source>
</reference>
<dbReference type="InterPro" id="IPR027417">
    <property type="entry name" value="P-loop_NTPase"/>
</dbReference>
<dbReference type="RefSeq" id="XP_013337116.1">
    <property type="nucleotide sequence ID" value="XM_013481662.1"/>
</dbReference>
<dbReference type="GO" id="GO:0042254">
    <property type="term" value="P:ribosome biogenesis"/>
    <property type="evidence" value="ECO:0007669"/>
    <property type="project" value="UniProtKB-UniRule"/>
</dbReference>
<dbReference type="InterPro" id="IPR006169">
    <property type="entry name" value="GTP1_OBG_dom"/>
</dbReference>
<dbReference type="InterPro" id="IPR045086">
    <property type="entry name" value="OBG_GTPase"/>
</dbReference>
<dbReference type="Proteomes" id="UP000030763">
    <property type="component" value="Unassembled WGS sequence"/>
</dbReference>
<dbReference type="VEuPathDB" id="ToxoDB:EMWEY_00006510"/>
<dbReference type="GeneID" id="25334637"/>
<dbReference type="SUPFAM" id="SSF52540">
    <property type="entry name" value="P-loop containing nucleoside triphosphate hydrolases"/>
    <property type="match status" value="1"/>
</dbReference>
<dbReference type="InterPro" id="IPR036726">
    <property type="entry name" value="GTP1_OBG_dom_sf"/>
</dbReference>
<dbReference type="GO" id="GO:0005525">
    <property type="term" value="F:GTP binding"/>
    <property type="evidence" value="ECO:0007669"/>
    <property type="project" value="InterPro"/>
</dbReference>
<accession>U6M8V7</accession>
<feature type="compositionally biased region" description="Basic and acidic residues" evidence="1">
    <location>
        <begin position="320"/>
        <end position="338"/>
    </location>
</feature>
<dbReference type="PANTHER" id="PTHR11702">
    <property type="entry name" value="DEVELOPMENTALLY REGULATED GTP-BINDING PROTEIN-RELATED"/>
    <property type="match status" value="1"/>
</dbReference>
<feature type="region of interest" description="Disordered" evidence="1">
    <location>
        <begin position="318"/>
        <end position="339"/>
    </location>
</feature>